<evidence type="ECO:0000313" key="1">
    <source>
        <dbReference type="EMBL" id="MPM87954.1"/>
    </source>
</evidence>
<organism evidence="1">
    <name type="scientific">bioreactor metagenome</name>
    <dbReference type="NCBI Taxonomy" id="1076179"/>
    <lineage>
        <taxon>unclassified sequences</taxon>
        <taxon>metagenomes</taxon>
        <taxon>ecological metagenomes</taxon>
    </lineage>
</organism>
<proteinExistence type="predicted"/>
<sequence length="54" mass="5880">MVRRTKWLSLLLVFSIMFLAVAPQATLASTGSGSSHSNGSQAWLNELTYDPVIL</sequence>
<gene>
    <name evidence="1" type="ORF">SDC9_135055</name>
</gene>
<accession>A0A645DES5</accession>
<comment type="caution">
    <text evidence="1">The sequence shown here is derived from an EMBL/GenBank/DDBJ whole genome shotgun (WGS) entry which is preliminary data.</text>
</comment>
<protein>
    <submittedName>
        <fullName evidence="1">Uncharacterized protein</fullName>
    </submittedName>
</protein>
<reference evidence="1" key="1">
    <citation type="submission" date="2019-08" db="EMBL/GenBank/DDBJ databases">
        <authorList>
            <person name="Kucharzyk K."/>
            <person name="Murdoch R.W."/>
            <person name="Higgins S."/>
            <person name="Loffler F."/>
        </authorList>
    </citation>
    <scope>NUCLEOTIDE SEQUENCE</scope>
</reference>
<name>A0A645DES5_9ZZZZ</name>
<dbReference type="AlphaFoldDB" id="A0A645DES5"/>
<dbReference type="EMBL" id="VSSQ01035672">
    <property type="protein sequence ID" value="MPM87954.1"/>
    <property type="molecule type" value="Genomic_DNA"/>
</dbReference>